<evidence type="ECO:0000256" key="2">
    <source>
        <dbReference type="ARBA" id="ARBA00007870"/>
    </source>
</evidence>
<dbReference type="InterPro" id="IPR051402">
    <property type="entry name" value="KPR-Related"/>
</dbReference>
<keyword evidence="6 10" id="KW-0521">NADP</keyword>
<dbReference type="Pfam" id="PF08546">
    <property type="entry name" value="ApbA_C"/>
    <property type="match status" value="1"/>
</dbReference>
<dbReference type="GO" id="GO:0015940">
    <property type="term" value="P:pantothenate biosynthetic process"/>
    <property type="evidence" value="ECO:0007669"/>
    <property type="project" value="UniProtKB-KW"/>
</dbReference>
<dbReference type="InterPro" id="IPR013332">
    <property type="entry name" value="KPR_N"/>
</dbReference>
<gene>
    <name evidence="13" type="ORF">P0Y58_18370</name>
</gene>
<dbReference type="InterPro" id="IPR036291">
    <property type="entry name" value="NAD(P)-bd_dom_sf"/>
</dbReference>
<dbReference type="EC" id="1.1.1.169" evidence="3 10"/>
<evidence type="ECO:0000256" key="5">
    <source>
        <dbReference type="ARBA" id="ARBA00022655"/>
    </source>
</evidence>
<dbReference type="GO" id="GO:0005737">
    <property type="term" value="C:cytoplasm"/>
    <property type="evidence" value="ECO:0007669"/>
    <property type="project" value="TreeGrafter"/>
</dbReference>
<sequence length="315" mass="34124">MRIAVIGAGAMGSLFAARLIDAGFEVTLVDVDERLLSTLRTQGLRLQDEQGTREYWPRVARGEHLRGQFDALLIQTKGYHTRQAMQACRHLLGPQTLVLTLQNGLDSVPVLREYVADRCLAIGMTLYPADVLAPGVVRSCGAGEVRVRGLLAGPSHASFAPLQALVHGLRRGGMHCIEDPHIEVSIWEKVAFNTALNSLCALSGEPVGNVGQCSRGREVAFALVAEAAAIAVSAGVAVQLQRVMHKVEQAFVVHAGHKPSMLQDFEHGRRMEIEGLSGALLAHARRHGVEAPTMAAIDRLLRRLQRRAAPVSVER</sequence>
<feature type="domain" description="Ketopantoate reductase C-terminal" evidence="12">
    <location>
        <begin position="182"/>
        <end position="304"/>
    </location>
</feature>
<dbReference type="Gene3D" id="1.10.1040.10">
    <property type="entry name" value="N-(1-d-carboxylethyl)-l-norvaline Dehydrogenase, domain 2"/>
    <property type="match status" value="1"/>
</dbReference>
<protein>
    <recommendedName>
        <fullName evidence="4 10">2-dehydropantoate 2-reductase</fullName>
        <ecNumber evidence="3 10">1.1.1.169</ecNumber>
    </recommendedName>
    <alternativeName>
        <fullName evidence="8 10">Ketopantoate reductase</fullName>
    </alternativeName>
</protein>
<dbReference type="SUPFAM" id="SSF48179">
    <property type="entry name" value="6-phosphogluconate dehydrogenase C-terminal domain-like"/>
    <property type="match status" value="1"/>
</dbReference>
<evidence type="ECO:0000256" key="9">
    <source>
        <dbReference type="ARBA" id="ARBA00048793"/>
    </source>
</evidence>
<dbReference type="SUPFAM" id="SSF51735">
    <property type="entry name" value="NAD(P)-binding Rossmann-fold domains"/>
    <property type="match status" value="1"/>
</dbReference>
<evidence type="ECO:0000256" key="10">
    <source>
        <dbReference type="RuleBase" id="RU362068"/>
    </source>
</evidence>
<dbReference type="Proteomes" id="UP001216329">
    <property type="component" value="Chromosome"/>
</dbReference>
<keyword evidence="5 10" id="KW-0566">Pantothenate biosynthesis</keyword>
<dbReference type="PANTHER" id="PTHR21708:SF26">
    <property type="entry name" value="2-DEHYDROPANTOATE 2-REDUCTASE"/>
    <property type="match status" value="1"/>
</dbReference>
<evidence type="ECO:0000256" key="6">
    <source>
        <dbReference type="ARBA" id="ARBA00022857"/>
    </source>
</evidence>
<evidence type="ECO:0000256" key="1">
    <source>
        <dbReference type="ARBA" id="ARBA00004994"/>
    </source>
</evidence>
<dbReference type="AlphaFoldDB" id="A0AAJ5WDM9"/>
<reference evidence="13" key="1">
    <citation type="submission" date="2023-03" db="EMBL/GenBank/DDBJ databases">
        <title>Andean soil-derived lignocellulolytic bacterial consortium as a source of novel taxa and putative plastic-active enzymes.</title>
        <authorList>
            <person name="Diaz-Garcia L."/>
            <person name="Chuvochina M."/>
            <person name="Feuerriegel G."/>
            <person name="Bunk B."/>
            <person name="Sproer C."/>
            <person name="Streit W.R."/>
            <person name="Rodriguez L.M."/>
            <person name="Overmann J."/>
            <person name="Jimenez D.J."/>
        </authorList>
    </citation>
    <scope>NUCLEOTIDE SEQUENCE</scope>
    <source>
        <strain evidence="13">MAG 876</strain>
    </source>
</reference>
<evidence type="ECO:0000313" key="13">
    <source>
        <dbReference type="EMBL" id="WEK28870.1"/>
    </source>
</evidence>
<dbReference type="PANTHER" id="PTHR21708">
    <property type="entry name" value="PROBABLE 2-DEHYDROPANTOATE 2-REDUCTASE"/>
    <property type="match status" value="1"/>
</dbReference>
<name>A0AAJ5WDM9_9PSED</name>
<evidence type="ECO:0000256" key="8">
    <source>
        <dbReference type="ARBA" id="ARBA00032024"/>
    </source>
</evidence>
<evidence type="ECO:0000259" key="12">
    <source>
        <dbReference type="Pfam" id="PF08546"/>
    </source>
</evidence>
<dbReference type="InterPro" id="IPR013328">
    <property type="entry name" value="6PGD_dom2"/>
</dbReference>
<comment type="pathway">
    <text evidence="1 10">Cofactor biosynthesis; (R)-pantothenate biosynthesis; (R)-pantoate from 3-methyl-2-oxobutanoate: step 2/2.</text>
</comment>
<dbReference type="InterPro" id="IPR013752">
    <property type="entry name" value="KPA_reductase"/>
</dbReference>
<dbReference type="Gene3D" id="3.40.50.720">
    <property type="entry name" value="NAD(P)-binding Rossmann-like Domain"/>
    <property type="match status" value="1"/>
</dbReference>
<evidence type="ECO:0000256" key="3">
    <source>
        <dbReference type="ARBA" id="ARBA00013014"/>
    </source>
</evidence>
<keyword evidence="7 10" id="KW-0560">Oxidoreductase</keyword>
<dbReference type="InterPro" id="IPR003710">
    <property type="entry name" value="ApbA"/>
</dbReference>
<comment type="catalytic activity">
    <reaction evidence="9 10">
        <text>(R)-pantoate + NADP(+) = 2-dehydropantoate + NADPH + H(+)</text>
        <dbReference type="Rhea" id="RHEA:16233"/>
        <dbReference type="ChEBI" id="CHEBI:11561"/>
        <dbReference type="ChEBI" id="CHEBI:15378"/>
        <dbReference type="ChEBI" id="CHEBI:15980"/>
        <dbReference type="ChEBI" id="CHEBI:57783"/>
        <dbReference type="ChEBI" id="CHEBI:58349"/>
        <dbReference type="EC" id="1.1.1.169"/>
    </reaction>
</comment>
<evidence type="ECO:0000256" key="4">
    <source>
        <dbReference type="ARBA" id="ARBA00019465"/>
    </source>
</evidence>
<dbReference type="EMBL" id="CP119325">
    <property type="protein sequence ID" value="WEK28870.1"/>
    <property type="molecule type" value="Genomic_DNA"/>
</dbReference>
<organism evidence="13 14">
    <name type="scientific">Candidatus Pseudomonas phytovorans</name>
    <dbReference type="NCBI Taxonomy" id="3121377"/>
    <lineage>
        <taxon>Bacteria</taxon>
        <taxon>Pseudomonadati</taxon>
        <taxon>Pseudomonadota</taxon>
        <taxon>Gammaproteobacteria</taxon>
        <taxon>Pseudomonadales</taxon>
        <taxon>Pseudomonadaceae</taxon>
        <taxon>Pseudomonas</taxon>
    </lineage>
</organism>
<evidence type="ECO:0000313" key="14">
    <source>
        <dbReference type="Proteomes" id="UP001216329"/>
    </source>
</evidence>
<dbReference type="Pfam" id="PF02558">
    <property type="entry name" value="ApbA"/>
    <property type="match status" value="1"/>
</dbReference>
<evidence type="ECO:0000259" key="11">
    <source>
        <dbReference type="Pfam" id="PF02558"/>
    </source>
</evidence>
<dbReference type="NCBIfam" id="TIGR00745">
    <property type="entry name" value="apbA_panE"/>
    <property type="match status" value="1"/>
</dbReference>
<evidence type="ECO:0000256" key="7">
    <source>
        <dbReference type="ARBA" id="ARBA00023002"/>
    </source>
</evidence>
<dbReference type="InterPro" id="IPR008927">
    <property type="entry name" value="6-PGluconate_DH-like_C_sf"/>
</dbReference>
<feature type="domain" description="Ketopantoate reductase N-terminal" evidence="11">
    <location>
        <begin position="3"/>
        <end position="146"/>
    </location>
</feature>
<dbReference type="GO" id="GO:0008677">
    <property type="term" value="F:2-dehydropantoate 2-reductase activity"/>
    <property type="evidence" value="ECO:0007669"/>
    <property type="project" value="UniProtKB-EC"/>
</dbReference>
<comment type="similarity">
    <text evidence="2 10">Belongs to the ketopantoate reductase family.</text>
</comment>
<proteinExistence type="inferred from homology"/>
<comment type="function">
    <text evidence="10">Catalyzes the NADPH-dependent reduction of ketopantoate into pantoic acid.</text>
</comment>
<dbReference type="FunFam" id="1.10.1040.10:FF:000017">
    <property type="entry name" value="2-dehydropantoate 2-reductase"/>
    <property type="match status" value="1"/>
</dbReference>
<accession>A0AAJ5WDM9</accession>